<dbReference type="Proteomes" id="UP000570474">
    <property type="component" value="Unassembled WGS sequence"/>
</dbReference>
<keyword evidence="2" id="KW-1185">Reference proteome</keyword>
<reference evidence="1 2" key="1">
    <citation type="submission" date="2020-04" db="EMBL/GenBank/DDBJ databases">
        <authorList>
            <person name="Yin C."/>
        </authorList>
    </citation>
    <scope>NUCLEOTIDE SEQUENCE [LARGE SCALE GENOMIC DNA]</scope>
    <source>
        <strain evidence="1 2">Ae27</strain>
    </source>
</reference>
<dbReference type="RefSeq" id="WP_168869448.1">
    <property type="nucleotide sequence ID" value="NZ_JABAIA010000001.1"/>
</dbReference>
<organism evidence="1 2">
    <name type="scientific">Chitinophaga varians</name>
    <dbReference type="NCBI Taxonomy" id="2202339"/>
    <lineage>
        <taxon>Bacteria</taxon>
        <taxon>Pseudomonadati</taxon>
        <taxon>Bacteroidota</taxon>
        <taxon>Chitinophagia</taxon>
        <taxon>Chitinophagales</taxon>
        <taxon>Chitinophagaceae</taxon>
        <taxon>Chitinophaga</taxon>
    </lineage>
</organism>
<protein>
    <submittedName>
        <fullName evidence="1">Uncharacterized protein</fullName>
    </submittedName>
</protein>
<dbReference type="AlphaFoldDB" id="A0A847RBK8"/>
<comment type="caution">
    <text evidence="1">The sequence shown here is derived from an EMBL/GenBank/DDBJ whole genome shotgun (WGS) entry which is preliminary data.</text>
</comment>
<evidence type="ECO:0000313" key="2">
    <source>
        <dbReference type="Proteomes" id="UP000570474"/>
    </source>
</evidence>
<sequence>MATSVIQNLYYASPYSQLPPGVGTAGITLQTDPSQSPTPANVRDPVLVIRLRMAANPQEVIAVSPTSGAGTSVKTAFIQPKFPLSATDSYMLDVIWVRNGTPEPSIDWNAAITSAPVTAAEVSILSASFDGTNVTAVLGYGPSGMGVGAQVNVYSLSFGTYVNVGSMQTQGNTVTVPVNSTGFPAVFFLSAQAAIPTANTGGAGSFSGPFSLGPATPITAACGIPQAAKTISAAAYNGNTLTLSWALDAITGCVDPDSSRIQVLANGKVIAHYTGGPLSAIVPLEAYGQNGITIAVSTVSNNIGSKPLTFSLITTSPEITNVVANKSSGKVTASVTIPTGLAVQGYLMDGDNVLAGPVTANGNVLIFDYATAKYNVEGMVGLSVRGNIASADGTITGPRSKPAVLLATTPSLKLANIRTDPASATKWRIDLTWDRLPDAAENVAAYTVSLLQDNVTVATQTLNAVATTLSLDKTAIDTGKTQTIQLSATGATGGASPTQTLYALFAAPVLASLATTQNQVAATWKAPQIPAGNTMPVIYRLTAIAGGTVIGRGGETTATSAAIPLADIAVPDTGSMSVMVSVALGPVVLQPDTGMAGGTSATPILKAPAIKQVSADPLTNISTINWAAVDTASTYTVVFTDGTSHKDIGTTSYLLPQALATGAQMGYTVQANGTANGVALTGPPSVLTYIPTSVADIAWVRYNGSDVSLEWTGVPDALSYNVFVYDELNSKAYTGAVSQTSASFTITSEPGRVYTAYVQPVTIDGTALRGARGTLFSTGVYVSQQPSATAYPYAYIAQAMHALGSATANPPAQVITLYLPELGSTAGALGTTAISSGPFKIEPSGVAALPYKLTIAGDASVWTFNTIAIRPQLGQAYVTFLKDIEKPPVGGVPGATAYGIALVQSAIACALPQTFAEQLYYNFGFSTTTNTGAGYIDLRPGMVLRVTASDYVNIPGSVPTWINGYGPGAPLDFEIGSYNAGGNWRTGFDAFLSTLSSLGALNVSVPALSTGYTQAGLAGAVDLYYSQFIQPFYRLYFPSAINPAWGQGTNSTQSNFTLVAAAKYADLQNTNVNPSVTPTAYFRGRTIVQVMIKVMVNGMERLVPVGATVGNLLEQLNMLPAATSGLSKNLRIYRSVTAAITGPTASASMTPLLELRVDWNGLSTYAMGNGLNAMSAPLLPGDQVFTDKTGV</sequence>
<accession>A0A847RBK8</accession>
<dbReference type="EMBL" id="JABAIA010000001">
    <property type="protein sequence ID" value="NLR63450.1"/>
    <property type="molecule type" value="Genomic_DNA"/>
</dbReference>
<name>A0A847RBK8_9BACT</name>
<gene>
    <name evidence="1" type="ORF">HGH92_03945</name>
</gene>
<proteinExistence type="predicted"/>
<evidence type="ECO:0000313" key="1">
    <source>
        <dbReference type="EMBL" id="NLR63450.1"/>
    </source>
</evidence>